<dbReference type="EMBL" id="PDCK01000039">
    <property type="protein sequence ID" value="PRQ59085.1"/>
    <property type="molecule type" value="Genomic_DNA"/>
</dbReference>
<organism evidence="2 3">
    <name type="scientific">Rosa chinensis</name>
    <name type="common">China rose</name>
    <dbReference type="NCBI Taxonomy" id="74649"/>
    <lineage>
        <taxon>Eukaryota</taxon>
        <taxon>Viridiplantae</taxon>
        <taxon>Streptophyta</taxon>
        <taxon>Embryophyta</taxon>
        <taxon>Tracheophyta</taxon>
        <taxon>Spermatophyta</taxon>
        <taxon>Magnoliopsida</taxon>
        <taxon>eudicotyledons</taxon>
        <taxon>Gunneridae</taxon>
        <taxon>Pentapetalae</taxon>
        <taxon>rosids</taxon>
        <taxon>fabids</taxon>
        <taxon>Rosales</taxon>
        <taxon>Rosaceae</taxon>
        <taxon>Rosoideae</taxon>
        <taxon>Rosoideae incertae sedis</taxon>
        <taxon>Rosa</taxon>
    </lineage>
</organism>
<evidence type="ECO:0000313" key="3">
    <source>
        <dbReference type="Proteomes" id="UP000238479"/>
    </source>
</evidence>
<dbReference type="Gramene" id="PRQ59085">
    <property type="protein sequence ID" value="PRQ59085"/>
    <property type="gene ID" value="RchiOBHm_Chr1g0366281"/>
</dbReference>
<protein>
    <submittedName>
        <fullName evidence="2">Putative endo-1,3(4)-beta-glucanase</fullName>
    </submittedName>
</protein>
<gene>
    <name evidence="2" type="ORF">RchiOBHm_Chr1g0366281</name>
</gene>
<sequence length="177" mass="19444">MIYPSHVISAFDDLSITLDFPSSNLTFPLVRGSPYLTFSVSNQTSIISLSTIHAILSFSSNQDHTKHTIKLNNDQTWLVYTSSQIHLTNHNLSVITSSGLSGIVRVAVLPDPESEAALDQFSSRYPFSGEAVFGDGFNLEYKWEAKGSGDLLMLAHPLHVNLLKNDDNVAFLEGVNC</sequence>
<dbReference type="Pfam" id="PF03639">
    <property type="entry name" value="Glyco_hydro_81"/>
    <property type="match status" value="1"/>
</dbReference>
<name>A0A2P6SK82_ROSCH</name>
<dbReference type="GO" id="GO:0052861">
    <property type="term" value="F:endo-1,3(4)-beta-glucanase activity"/>
    <property type="evidence" value="ECO:0007669"/>
    <property type="project" value="InterPro"/>
</dbReference>
<evidence type="ECO:0000259" key="1">
    <source>
        <dbReference type="Pfam" id="PF03639"/>
    </source>
</evidence>
<evidence type="ECO:0000313" key="2">
    <source>
        <dbReference type="EMBL" id="PRQ59085.1"/>
    </source>
</evidence>
<dbReference type="PANTHER" id="PTHR31983">
    <property type="entry name" value="ENDO-1,3(4)-BETA-GLUCANASE 1"/>
    <property type="match status" value="1"/>
</dbReference>
<accession>A0A2P6SK82</accession>
<dbReference type="Gene3D" id="2.70.98.30">
    <property type="entry name" value="Golgi alpha-mannosidase II, domain 4"/>
    <property type="match status" value="1"/>
</dbReference>
<dbReference type="InterPro" id="IPR040451">
    <property type="entry name" value="GH81_N"/>
</dbReference>
<dbReference type="Proteomes" id="UP000238479">
    <property type="component" value="Chromosome 1"/>
</dbReference>
<dbReference type="PANTHER" id="PTHR31983:SF0">
    <property type="entry name" value="GLUCAN ENDO-1,3-BETA-D-GLUCOSIDASE 2"/>
    <property type="match status" value="1"/>
</dbReference>
<proteinExistence type="predicted"/>
<keyword evidence="3" id="KW-1185">Reference proteome</keyword>
<dbReference type="AlphaFoldDB" id="A0A2P6SK82"/>
<feature type="domain" description="Glycosyl hydrolase family 81 N-terminal" evidence="1">
    <location>
        <begin position="5"/>
        <end position="169"/>
    </location>
</feature>
<comment type="caution">
    <text evidence="2">The sequence shown here is derived from an EMBL/GenBank/DDBJ whole genome shotgun (WGS) entry which is preliminary data.</text>
</comment>
<reference evidence="2 3" key="1">
    <citation type="journal article" date="2018" name="Nat. Genet.">
        <title>The Rosa genome provides new insights in the design of modern roses.</title>
        <authorList>
            <person name="Bendahmane M."/>
        </authorList>
    </citation>
    <scope>NUCLEOTIDE SEQUENCE [LARGE SCALE GENOMIC DNA]</scope>
    <source>
        <strain evidence="3">cv. Old Blush</strain>
    </source>
</reference>
<dbReference type="InterPro" id="IPR005200">
    <property type="entry name" value="Endo-beta-glucanase"/>
</dbReference>